<dbReference type="InterPro" id="IPR012106">
    <property type="entry name" value="Phage_Mu_Gp1"/>
</dbReference>
<dbReference type="Pfam" id="PF10123">
    <property type="entry name" value="Mu-like_Pro"/>
    <property type="match status" value="1"/>
</dbReference>
<reference evidence="1" key="1">
    <citation type="submission" date="2017-10" db="EMBL/GenBank/DDBJ databases">
        <authorList>
            <person name="Colston S.M."/>
            <person name="Graf J."/>
        </authorList>
    </citation>
    <scope>NUCLEOTIDE SEQUENCE</scope>
    <source>
        <strain evidence="1">BAQ071013-135</strain>
    </source>
</reference>
<gene>
    <name evidence="1" type="ORF">CF123_05470</name>
</gene>
<dbReference type="AlphaFoldDB" id="A0AAX2UVC0"/>
<evidence type="ECO:0000313" key="1">
    <source>
        <dbReference type="EMBL" id="TND55355.1"/>
    </source>
</evidence>
<proteinExistence type="predicted"/>
<dbReference type="Proteomes" id="UP000796104">
    <property type="component" value="Unassembled WGS sequence"/>
</dbReference>
<reference evidence="1" key="2">
    <citation type="journal article" date="2019" name="PLoS ONE">
        <title>Identification and characterization of putative Aeromonas spp. T3SS effectors.</title>
        <authorList>
            <person name="Rangel L.T."/>
            <person name="Marden J."/>
            <person name="Colston S."/>
            <person name="Setubal J.C."/>
            <person name="Graf J."/>
            <person name="Gogarten J.P."/>
        </authorList>
    </citation>
    <scope>NUCLEOTIDE SEQUENCE</scope>
    <source>
        <strain evidence="1">BAQ071013-135</strain>
    </source>
</reference>
<organism evidence="1 2">
    <name type="scientific">Aeromonas veronii</name>
    <dbReference type="NCBI Taxonomy" id="654"/>
    <lineage>
        <taxon>Bacteria</taxon>
        <taxon>Pseudomonadati</taxon>
        <taxon>Pseudomonadota</taxon>
        <taxon>Gammaproteobacteria</taxon>
        <taxon>Aeromonadales</taxon>
        <taxon>Aeromonadaceae</taxon>
        <taxon>Aeromonas</taxon>
    </lineage>
</organism>
<accession>A0AAX2UVC0</accession>
<name>A0AAX2UVC0_AERVE</name>
<evidence type="ECO:0008006" key="3">
    <source>
        <dbReference type="Google" id="ProtNLM"/>
    </source>
</evidence>
<comment type="caution">
    <text evidence="1">The sequence shown here is derived from an EMBL/GenBank/DDBJ whole genome shotgun (WGS) entry which is preliminary data.</text>
</comment>
<sequence>MPPHYGGMNISKTPYSAPFVAILQANPVSGERLAVLDAQLTPQGDGWYQLLPVGPFKARDGRPFDVASGHWQLDGQIAAALIARAKALGQDILIDYDHQTLKTDQNGQPAPAAGWYNSDEIAWREGQGLFIKPRWTERAAALVAAKEYRFLSAVFPYDALGRPLELRMTAITNDPGVVGMQALAALSALPASSLMSTQPGQLAISSHVAQQEKSMNEHLIALLGKLGIQPGADGQFTAEQGTAALAALDTLQASAKKAPELEAALTATKAQLAVDSASLAALKATVSTGQGGQIDLAKYVPVETYNALVTEVATLSAKVETTDAATLIKEARTQGKVVAAEEEYLTAYAAQKGVAALKALLEPRPAIAALAASQTTQVTLPEKKGEAVLSADDKYAADQLGISYEEFAKAKGR</sequence>
<protein>
    <recommendedName>
        <fullName evidence="3">Mu-like prophage FluMu I protein</fullName>
    </recommendedName>
</protein>
<dbReference type="PIRSF" id="PIRSF016624">
    <property type="entry name" value="Mu_prophg_I"/>
    <property type="match status" value="1"/>
</dbReference>
<dbReference type="RefSeq" id="WP_139493927.1">
    <property type="nucleotide sequence ID" value="NZ_CAWORL010000048.1"/>
</dbReference>
<evidence type="ECO:0000313" key="2">
    <source>
        <dbReference type="Proteomes" id="UP000796104"/>
    </source>
</evidence>
<dbReference type="EMBL" id="PDXJ01000007">
    <property type="protein sequence ID" value="TND55355.1"/>
    <property type="molecule type" value="Genomic_DNA"/>
</dbReference>